<reference evidence="1 2" key="1">
    <citation type="submission" date="2020-08" db="EMBL/GenBank/DDBJ databases">
        <title>Genomic Encyclopedia of Type Strains, Phase IV (KMG-IV): sequencing the most valuable type-strain genomes for metagenomic binning, comparative biology and taxonomic classification.</title>
        <authorList>
            <person name="Goeker M."/>
        </authorList>
    </citation>
    <scope>NUCLEOTIDE SEQUENCE [LARGE SCALE GENOMIC DNA]</scope>
    <source>
        <strain evidence="1 2">DSM 40141</strain>
    </source>
</reference>
<dbReference type="Proteomes" id="UP000540423">
    <property type="component" value="Unassembled WGS sequence"/>
</dbReference>
<protein>
    <submittedName>
        <fullName evidence="1">Uncharacterized protein</fullName>
    </submittedName>
</protein>
<accession>A0A7X0LS71</accession>
<dbReference type="RefSeq" id="WP_185035958.1">
    <property type="nucleotide sequence ID" value="NZ_BNBN01000015.1"/>
</dbReference>
<comment type="caution">
    <text evidence="1">The sequence shown here is derived from an EMBL/GenBank/DDBJ whole genome shotgun (WGS) entry which is preliminary data.</text>
</comment>
<dbReference type="EMBL" id="JACHEM010000021">
    <property type="protein sequence ID" value="MBB6439408.1"/>
    <property type="molecule type" value="Genomic_DNA"/>
</dbReference>
<organism evidence="1 2">
    <name type="scientific">Streptomyces candidus</name>
    <dbReference type="NCBI Taxonomy" id="67283"/>
    <lineage>
        <taxon>Bacteria</taxon>
        <taxon>Bacillati</taxon>
        <taxon>Actinomycetota</taxon>
        <taxon>Actinomycetes</taxon>
        <taxon>Kitasatosporales</taxon>
        <taxon>Streptomycetaceae</taxon>
        <taxon>Streptomyces</taxon>
    </lineage>
</organism>
<gene>
    <name evidence="1" type="ORF">HNQ79_005920</name>
</gene>
<keyword evidence="2" id="KW-1185">Reference proteome</keyword>
<evidence type="ECO:0000313" key="1">
    <source>
        <dbReference type="EMBL" id="MBB6439408.1"/>
    </source>
</evidence>
<dbReference type="AlphaFoldDB" id="A0A7X0LS71"/>
<evidence type="ECO:0000313" key="2">
    <source>
        <dbReference type="Proteomes" id="UP000540423"/>
    </source>
</evidence>
<name>A0A7X0LS71_9ACTN</name>
<sequence length="151" mass="16107">MSAGTIVGRACCLSSLGTQLPASLAGDAVAIPAHLADSVQQALTVLFPHLRPVVLEELTRARTYFLTEPGQGGIWGEDVWTLDAAAWLADPHPSSRLCGDLTVWQRRPDSEDGSGVLPAMTLWHALRLAYPTFRTLAPEAPVQQSNPGGIL</sequence>
<proteinExistence type="predicted"/>